<feature type="signal peptide" evidence="8">
    <location>
        <begin position="1"/>
        <end position="20"/>
    </location>
</feature>
<dbReference type="Gene3D" id="2.60.40.1120">
    <property type="entry name" value="Carboxypeptidase-like, regulatory domain"/>
    <property type="match status" value="1"/>
</dbReference>
<keyword evidence="2 7" id="KW-0813">Transport</keyword>
<keyword evidence="10" id="KW-0675">Receptor</keyword>
<accession>A0A1G9KVL6</accession>
<evidence type="ECO:0000259" key="9">
    <source>
        <dbReference type="Pfam" id="PF07715"/>
    </source>
</evidence>
<evidence type="ECO:0000256" key="7">
    <source>
        <dbReference type="PROSITE-ProRule" id="PRU01360"/>
    </source>
</evidence>
<dbReference type="EMBL" id="FNGS01000002">
    <property type="protein sequence ID" value="SDL53594.1"/>
    <property type="molecule type" value="Genomic_DNA"/>
</dbReference>
<dbReference type="Gene3D" id="2.40.170.20">
    <property type="entry name" value="TonB-dependent receptor, beta-barrel domain"/>
    <property type="match status" value="1"/>
</dbReference>
<gene>
    <name evidence="10" type="ORF">SAMN04488090_1148</name>
</gene>
<dbReference type="Proteomes" id="UP000198901">
    <property type="component" value="Unassembled WGS sequence"/>
</dbReference>
<dbReference type="SUPFAM" id="SSF56935">
    <property type="entry name" value="Porins"/>
    <property type="match status" value="1"/>
</dbReference>
<dbReference type="PROSITE" id="PS52016">
    <property type="entry name" value="TONB_DEPENDENT_REC_3"/>
    <property type="match status" value="1"/>
</dbReference>
<keyword evidence="4 7" id="KW-0812">Transmembrane</keyword>
<protein>
    <submittedName>
        <fullName evidence="10">TonB-dependent Receptor Plug Domain</fullName>
    </submittedName>
</protein>
<dbReference type="Pfam" id="PF13715">
    <property type="entry name" value="CarbopepD_reg_2"/>
    <property type="match status" value="1"/>
</dbReference>
<dbReference type="InterPro" id="IPR012910">
    <property type="entry name" value="Plug_dom"/>
</dbReference>
<keyword evidence="5 7" id="KW-0472">Membrane</keyword>
<reference evidence="10 11" key="1">
    <citation type="submission" date="2016-10" db="EMBL/GenBank/DDBJ databases">
        <authorList>
            <person name="de Groot N.N."/>
        </authorList>
    </citation>
    <scope>NUCLEOTIDE SEQUENCE [LARGE SCALE GENOMIC DNA]</scope>
    <source>
        <strain evidence="10 11">DSM 21668</strain>
    </source>
</reference>
<evidence type="ECO:0000256" key="6">
    <source>
        <dbReference type="ARBA" id="ARBA00023237"/>
    </source>
</evidence>
<dbReference type="STRING" id="563176.SAMN04488090_1148"/>
<dbReference type="InterPro" id="IPR036942">
    <property type="entry name" value="Beta-barrel_TonB_sf"/>
</dbReference>
<dbReference type="InterPro" id="IPR037066">
    <property type="entry name" value="Plug_dom_sf"/>
</dbReference>
<evidence type="ECO:0000256" key="4">
    <source>
        <dbReference type="ARBA" id="ARBA00022692"/>
    </source>
</evidence>
<dbReference type="AlphaFoldDB" id="A0A1G9KVL6"/>
<dbReference type="SUPFAM" id="SSF49464">
    <property type="entry name" value="Carboxypeptidase regulatory domain-like"/>
    <property type="match status" value="1"/>
</dbReference>
<proteinExistence type="inferred from homology"/>
<dbReference type="GO" id="GO:0009279">
    <property type="term" value="C:cell outer membrane"/>
    <property type="evidence" value="ECO:0007669"/>
    <property type="project" value="UniProtKB-SubCell"/>
</dbReference>
<keyword evidence="3 7" id="KW-1134">Transmembrane beta strand</keyword>
<evidence type="ECO:0000256" key="3">
    <source>
        <dbReference type="ARBA" id="ARBA00022452"/>
    </source>
</evidence>
<sequence length="921" mass="103786">MKALIPILFLLCFCCRPASAQYRFDGRSVSGSAVNLKFSEWVKQIEAQSDYYFYYRKADTDSVFISGEVKDQPLAAFLRDLFRGTDLRYAIDARHRVFVTRERAIVTRLPTGIFDPAAEADTSVGYVFQDQEMAARLLSNAENKVYDVGIKTFRIREGTATVNGYVRNIVTGEPVIGASVFLEKPSIGVSTDALGYYTLTLPRGKHMLKVRSVGMRESHRQIVLYSSGKLNIDLIENVVALKEILVKSDLDASVKSNQMGVSRVTLKTMKQVPTAFGETDALRVVMTLPGVKTTGESSTGLNVRGGSTDQNLILFNDATVFNPSHLFGFFSAFNPDILKDIELYKSDMPARLGGRLSSVLEINTREGNKRKFSGSGGIGLLTGRLTLEGPIIKERTSVMVSGRSSYSNWLLKQVTDVRYNKSRASFYDVNVQINHEINQRNSLTLSAYKSSDQFKFNSDTVYRYQSELGSLKWKRIFNPRLFGTFTGSYSSYRYDIQGEQMPENAFDLAFRIRQYQAKADLSYIPTNRHTFDMGLSSSLYKIQSGTFRPRGSASLVKPEIVEPEQGVESAVYFSERYDVNPQLALTGGVRVSFFQYLGPRSVARYAEGLPIEKKYIRQFDTYGSGAIIQNYLGPEYRVSLRYMASASFSVKAGFNTTRQYLQMLSNTAAISPTDIWKLSDSYLKPQQGQQFSLGLYKTLRSGSVELSVEGYYKKLRHVLDYKSGDSLILNKQIETAVISTTGKAYGVEILLKKLTGKLNGWASYTYARTLLKADDPSSPDAPNNGNYYPANYDKPHDFSLIGNYRVNRRFSLSLNFNYSTGRPYTPPVGKYYMDGVVRTYYAERNQARIPDYIRMDFGLNIEGNHRVRKLAHSSWTISVYNLLGRKNPYSVFFVTENGSIKGYKLSIFGQPIPSLTYNFKF</sequence>
<dbReference type="Gene3D" id="2.170.130.10">
    <property type="entry name" value="TonB-dependent receptor, plug domain"/>
    <property type="match status" value="1"/>
</dbReference>
<comment type="similarity">
    <text evidence="7">Belongs to the TonB-dependent receptor family.</text>
</comment>
<evidence type="ECO:0000256" key="1">
    <source>
        <dbReference type="ARBA" id="ARBA00004571"/>
    </source>
</evidence>
<keyword evidence="8" id="KW-0732">Signal</keyword>
<evidence type="ECO:0000256" key="2">
    <source>
        <dbReference type="ARBA" id="ARBA00022448"/>
    </source>
</evidence>
<dbReference type="RefSeq" id="WP_093198915.1">
    <property type="nucleotide sequence ID" value="NZ_FNGS01000002.1"/>
</dbReference>
<feature type="chain" id="PRO_5011495605" evidence="8">
    <location>
        <begin position="21"/>
        <end position="921"/>
    </location>
</feature>
<evidence type="ECO:0000256" key="8">
    <source>
        <dbReference type="SAM" id="SignalP"/>
    </source>
</evidence>
<dbReference type="OrthoDB" id="1111684at2"/>
<keyword evidence="11" id="KW-1185">Reference proteome</keyword>
<dbReference type="InterPro" id="IPR039426">
    <property type="entry name" value="TonB-dep_rcpt-like"/>
</dbReference>
<organism evidence="10 11">
    <name type="scientific">Siphonobacter aquaeclarae</name>
    <dbReference type="NCBI Taxonomy" id="563176"/>
    <lineage>
        <taxon>Bacteria</taxon>
        <taxon>Pseudomonadati</taxon>
        <taxon>Bacteroidota</taxon>
        <taxon>Cytophagia</taxon>
        <taxon>Cytophagales</taxon>
        <taxon>Cytophagaceae</taxon>
        <taxon>Siphonobacter</taxon>
    </lineage>
</organism>
<keyword evidence="6 7" id="KW-0998">Cell outer membrane</keyword>
<feature type="domain" description="TonB-dependent receptor plug" evidence="9">
    <location>
        <begin position="269"/>
        <end position="354"/>
    </location>
</feature>
<evidence type="ECO:0000313" key="10">
    <source>
        <dbReference type="EMBL" id="SDL53594.1"/>
    </source>
</evidence>
<evidence type="ECO:0000256" key="5">
    <source>
        <dbReference type="ARBA" id="ARBA00023136"/>
    </source>
</evidence>
<comment type="subcellular location">
    <subcellularLocation>
        <location evidence="1 7">Cell outer membrane</location>
        <topology evidence="1 7">Multi-pass membrane protein</topology>
    </subcellularLocation>
</comment>
<dbReference type="Pfam" id="PF07715">
    <property type="entry name" value="Plug"/>
    <property type="match status" value="1"/>
</dbReference>
<evidence type="ECO:0000313" key="11">
    <source>
        <dbReference type="Proteomes" id="UP000198901"/>
    </source>
</evidence>
<dbReference type="InterPro" id="IPR008969">
    <property type="entry name" value="CarboxyPept-like_regulatory"/>
</dbReference>
<name>A0A1G9KVL6_9BACT</name>